<evidence type="ECO:0000259" key="7">
    <source>
        <dbReference type="PROSITE" id="PS50156"/>
    </source>
</evidence>
<evidence type="ECO:0000313" key="8">
    <source>
        <dbReference type="EMBL" id="UTJ07669.1"/>
    </source>
</evidence>
<feature type="transmembrane region" description="Helical" evidence="6">
    <location>
        <begin position="674"/>
        <end position="692"/>
    </location>
</feature>
<name>A0ABY5E684_9BACT</name>
<keyword evidence="9" id="KW-1185">Reference proteome</keyword>
<dbReference type="SUPFAM" id="SSF82866">
    <property type="entry name" value="Multidrug efflux transporter AcrB transmembrane domain"/>
    <property type="match status" value="2"/>
</dbReference>
<dbReference type="RefSeq" id="WP_254577843.1">
    <property type="nucleotide sequence ID" value="NZ_CP100595.1"/>
</dbReference>
<dbReference type="Pfam" id="PF03176">
    <property type="entry name" value="MMPL"/>
    <property type="match status" value="2"/>
</dbReference>
<feature type="transmembrane region" description="Helical" evidence="6">
    <location>
        <begin position="362"/>
        <end position="380"/>
    </location>
</feature>
<dbReference type="EMBL" id="CP100595">
    <property type="protein sequence ID" value="UTJ07669.1"/>
    <property type="molecule type" value="Genomic_DNA"/>
</dbReference>
<accession>A0ABY5E684</accession>
<keyword evidence="4 6" id="KW-1133">Transmembrane helix</keyword>
<proteinExistence type="predicted"/>
<feature type="transmembrane region" description="Helical" evidence="6">
    <location>
        <begin position="284"/>
        <end position="305"/>
    </location>
</feature>
<organism evidence="8 9">
    <name type="scientific">Arcobacter roscoffensis</name>
    <dbReference type="NCBI Taxonomy" id="2961520"/>
    <lineage>
        <taxon>Bacteria</taxon>
        <taxon>Pseudomonadati</taxon>
        <taxon>Campylobacterota</taxon>
        <taxon>Epsilonproteobacteria</taxon>
        <taxon>Campylobacterales</taxon>
        <taxon>Arcobacteraceae</taxon>
        <taxon>Arcobacter</taxon>
    </lineage>
</organism>
<feature type="domain" description="SSD" evidence="7">
    <location>
        <begin position="697"/>
        <end position="824"/>
    </location>
</feature>
<dbReference type="InterPro" id="IPR004869">
    <property type="entry name" value="MMPL_dom"/>
</dbReference>
<evidence type="ECO:0000313" key="9">
    <source>
        <dbReference type="Proteomes" id="UP001060012"/>
    </source>
</evidence>
<feature type="transmembrane region" description="Helical" evidence="6">
    <location>
        <begin position="9"/>
        <end position="32"/>
    </location>
</feature>
<evidence type="ECO:0000256" key="2">
    <source>
        <dbReference type="ARBA" id="ARBA00022475"/>
    </source>
</evidence>
<feature type="transmembrane region" description="Helical" evidence="6">
    <location>
        <begin position="772"/>
        <end position="791"/>
    </location>
</feature>
<evidence type="ECO:0000256" key="1">
    <source>
        <dbReference type="ARBA" id="ARBA00004651"/>
    </source>
</evidence>
<feature type="transmembrane region" description="Helical" evidence="6">
    <location>
        <begin position="311"/>
        <end position="332"/>
    </location>
</feature>
<dbReference type="Gene3D" id="1.20.1640.10">
    <property type="entry name" value="Multidrug efflux transporter AcrB transmembrane domain"/>
    <property type="match status" value="2"/>
</dbReference>
<gene>
    <name evidence="8" type="ORF">NJU99_06130</name>
</gene>
<dbReference type="PANTHER" id="PTHR33406">
    <property type="entry name" value="MEMBRANE PROTEIN MJ1562-RELATED"/>
    <property type="match status" value="1"/>
</dbReference>
<sequence>MIKKFYDNIIFKFPTAVIIALLLSVGALGYYATKLEIDASAETLLLDDDKDLKFVREVSKRYHNPNFLLVTFTPNNDLLSQESIDTIKKISNDFLEVDSITKVTSIINAPLLQSPIKPIASLVDGVNTIEDGNYDKDLVKKEFLNSELYSNSLVSKDFKTTALVLSLKDDEKYRALLEKRNSLLKLEREGSITSKEKKELDEIIIEFKKHRDFVREEDSQNIQAIRNIIKRYENTGTIFLGGVNMIANDIVGYVKSDLLIYGSTLIFLLITILWIIFKNLRWVVLPITICLLSVVSTAGVLGLFALEVTVISSNFISLQLIITLSIVLHLIVRYRELNNRYKHASQYKLVINTVLSKLNPSFFAILTTITGFASLVLSKIEPVKNLGLMMSAGIAISLIIAFIVFPIILIFLKRKEEKNAKKKQDSFSLIPTCTKLVEKRGNTIIIASILLVIFSLSGASKLIVENSFINYFKKDTEIYKGMKVIDEQLGGTTPLDVIIKFKEDKKEVAVAIKEDTSDEFSAFDDFESEFQESANDEQYWFTADKLEVIKKVHSYLESLDEVGKVQSLETLLRLGKLLNEGEPLDGVTLALLYNELPNKYKDIILNPYINIENNEARVTVRIMDSNPELRRNELIKKINHDLEELIASEHTSFRLSNLMILYNNMLQSLFDSQINTLGFVVVILFIMFLILFRSIKIATVAILANIIPISAIFGIMGWLNIPLDIMTITIAAISIGIGVDDTIHYIHRFKEEFKHDHNYLNSMKRAHETIGYAMYYTSLVVIVGFSILVLSNLIPTIYFGLLTVVVMATILASALLLLPKLIILFKPFKKVA</sequence>
<dbReference type="PANTHER" id="PTHR33406:SF12">
    <property type="entry name" value="BLR2997 PROTEIN"/>
    <property type="match status" value="1"/>
</dbReference>
<keyword evidence="2" id="KW-1003">Cell membrane</keyword>
<dbReference type="PROSITE" id="PS50156">
    <property type="entry name" value="SSD"/>
    <property type="match status" value="1"/>
</dbReference>
<evidence type="ECO:0000256" key="5">
    <source>
        <dbReference type="ARBA" id="ARBA00023136"/>
    </source>
</evidence>
<dbReference type="InterPro" id="IPR050545">
    <property type="entry name" value="Mycobact_MmpL"/>
</dbReference>
<keyword evidence="3 6" id="KW-0812">Transmembrane</keyword>
<dbReference type="InterPro" id="IPR000731">
    <property type="entry name" value="SSD"/>
</dbReference>
<keyword evidence="5 6" id="KW-0472">Membrane</keyword>
<feature type="transmembrane region" description="Helical" evidence="6">
    <location>
        <begin position="444"/>
        <end position="464"/>
    </location>
</feature>
<protein>
    <submittedName>
        <fullName evidence="8">MMPL family transporter</fullName>
    </submittedName>
</protein>
<feature type="transmembrane region" description="Helical" evidence="6">
    <location>
        <begin position="797"/>
        <end position="818"/>
    </location>
</feature>
<reference evidence="8" key="1">
    <citation type="submission" date="2022-07" db="EMBL/GenBank/DDBJ databases">
        <title>Arcobacter roscoffensis sp. nov., a marine bacterium isolated from coastal seawater collected from Roscoff, France.</title>
        <authorList>
            <person name="Pascual J."/>
            <person name="Lepeaux C."/>
            <person name="Methner A."/>
            <person name="Overmann J."/>
        </authorList>
    </citation>
    <scope>NUCLEOTIDE SEQUENCE</scope>
    <source>
        <strain evidence="8">ARW1-2F2</strain>
    </source>
</reference>
<feature type="transmembrane region" description="Helical" evidence="6">
    <location>
        <begin position="699"/>
        <end position="719"/>
    </location>
</feature>
<evidence type="ECO:0000256" key="3">
    <source>
        <dbReference type="ARBA" id="ARBA00022692"/>
    </source>
</evidence>
<feature type="transmembrane region" description="Helical" evidence="6">
    <location>
        <begin position="258"/>
        <end position="277"/>
    </location>
</feature>
<evidence type="ECO:0000256" key="4">
    <source>
        <dbReference type="ARBA" id="ARBA00022989"/>
    </source>
</evidence>
<dbReference type="PRINTS" id="PR00702">
    <property type="entry name" value="ACRIFLAVINRP"/>
</dbReference>
<evidence type="ECO:0000256" key="6">
    <source>
        <dbReference type="SAM" id="Phobius"/>
    </source>
</evidence>
<feature type="transmembrane region" description="Helical" evidence="6">
    <location>
        <begin position="725"/>
        <end position="746"/>
    </location>
</feature>
<feature type="transmembrane region" description="Helical" evidence="6">
    <location>
        <begin position="386"/>
        <end position="412"/>
    </location>
</feature>
<comment type="subcellular location">
    <subcellularLocation>
        <location evidence="1">Cell membrane</location>
        <topology evidence="1">Multi-pass membrane protein</topology>
    </subcellularLocation>
</comment>
<dbReference type="InterPro" id="IPR001036">
    <property type="entry name" value="Acrflvin-R"/>
</dbReference>
<dbReference type="Proteomes" id="UP001060012">
    <property type="component" value="Chromosome"/>
</dbReference>